<reference evidence="3 4" key="1">
    <citation type="journal article" date="2017" name="Int. J. Syst. Evol. Microbiol.">
        <title>Ramlibacter alkalitolerans sp. nov., alkali-tolerant bacterium isolated from soil of ginseng.</title>
        <authorList>
            <person name="Lee D.H."/>
            <person name="Cha C.J."/>
        </authorList>
    </citation>
    <scope>NUCLEOTIDE SEQUENCE [LARGE SCALE GENOMIC DNA]</scope>
    <source>
        <strain evidence="3 4">KACC 19305</strain>
    </source>
</reference>
<dbReference type="InterPro" id="IPR036465">
    <property type="entry name" value="vWFA_dom_sf"/>
</dbReference>
<dbReference type="Pfam" id="PF13519">
    <property type="entry name" value="VWA_2"/>
    <property type="match status" value="1"/>
</dbReference>
<dbReference type="EMBL" id="JAEQND010000003">
    <property type="protein sequence ID" value="MBL0424682.1"/>
    <property type="molecule type" value="Genomic_DNA"/>
</dbReference>
<evidence type="ECO:0000259" key="2">
    <source>
        <dbReference type="SMART" id="SM00327"/>
    </source>
</evidence>
<gene>
    <name evidence="3" type="ORF">JI746_06130</name>
</gene>
<dbReference type="RefSeq" id="WP_201687921.1">
    <property type="nucleotide sequence ID" value="NZ_JAEQND010000003.1"/>
</dbReference>
<evidence type="ECO:0000256" key="1">
    <source>
        <dbReference type="SAM" id="Phobius"/>
    </source>
</evidence>
<dbReference type="Gene3D" id="3.40.50.410">
    <property type="entry name" value="von Willebrand factor, type A domain"/>
    <property type="match status" value="1"/>
</dbReference>
<dbReference type="SMART" id="SM00327">
    <property type="entry name" value="VWA"/>
    <property type="match status" value="1"/>
</dbReference>
<name>A0ABS1JKD3_9BURK</name>
<dbReference type="Proteomes" id="UP000622707">
    <property type="component" value="Unassembled WGS sequence"/>
</dbReference>
<proteinExistence type="predicted"/>
<accession>A0ABS1JKD3</accession>
<keyword evidence="4" id="KW-1185">Reference proteome</keyword>
<feature type="domain" description="VWFA" evidence="2">
    <location>
        <begin position="83"/>
        <end position="270"/>
    </location>
</feature>
<evidence type="ECO:0000313" key="4">
    <source>
        <dbReference type="Proteomes" id="UP000622707"/>
    </source>
</evidence>
<dbReference type="InterPro" id="IPR002035">
    <property type="entry name" value="VWF_A"/>
</dbReference>
<sequence length="338" mass="37178">MNALLEFAHPWALVLLPLAVLPLLPRRRQALVLPHLGWLPPDRLGAALGRAWRLLAMAALLAIVLAIAGPMRPETLVQRSGRGAEIVLLIDRSRSMDERMLPADWRTIDPLNLRYQAGSRGEPKGKVARELLARFVGERPDDRFSLMFFSTQPMRVVRFTQHDAVVQAGITAGSVGRGLADTDVGRALLAAIAEYDQRAYTGSRIVLLVSDGGARLDAATKKRVHAAALRNRVSLAWIYLRSVNSLKLDTPGEANEAVPEIALHRFFQTLPGAYRAYEADDPESVARAVADVGRQQNFPLDFTERVPRRDFSAAALATAIACCALLFALRAVTLRAWQ</sequence>
<keyword evidence="1" id="KW-1133">Transmembrane helix</keyword>
<protein>
    <submittedName>
        <fullName evidence="3">VWA domain-containing protein</fullName>
    </submittedName>
</protein>
<keyword evidence="1" id="KW-0472">Membrane</keyword>
<comment type="caution">
    <text evidence="3">The sequence shown here is derived from an EMBL/GenBank/DDBJ whole genome shotgun (WGS) entry which is preliminary data.</text>
</comment>
<organism evidence="3 4">
    <name type="scientific">Ramlibacter alkalitolerans</name>
    <dbReference type="NCBI Taxonomy" id="2039631"/>
    <lineage>
        <taxon>Bacteria</taxon>
        <taxon>Pseudomonadati</taxon>
        <taxon>Pseudomonadota</taxon>
        <taxon>Betaproteobacteria</taxon>
        <taxon>Burkholderiales</taxon>
        <taxon>Comamonadaceae</taxon>
        <taxon>Ramlibacter</taxon>
    </lineage>
</organism>
<feature type="transmembrane region" description="Helical" evidence="1">
    <location>
        <begin position="311"/>
        <end position="332"/>
    </location>
</feature>
<dbReference type="CDD" id="cd00198">
    <property type="entry name" value="vWFA"/>
    <property type="match status" value="1"/>
</dbReference>
<feature type="transmembrane region" description="Helical" evidence="1">
    <location>
        <begin position="54"/>
        <end position="71"/>
    </location>
</feature>
<dbReference type="SUPFAM" id="SSF53300">
    <property type="entry name" value="vWA-like"/>
    <property type="match status" value="1"/>
</dbReference>
<keyword evidence="1" id="KW-0812">Transmembrane</keyword>
<evidence type="ECO:0000313" key="3">
    <source>
        <dbReference type="EMBL" id="MBL0424682.1"/>
    </source>
</evidence>